<keyword evidence="5" id="KW-1185">Reference proteome</keyword>
<comment type="caution">
    <text evidence="4">The sequence shown here is derived from an EMBL/GenBank/DDBJ whole genome shotgun (WGS) entry which is preliminary data.</text>
</comment>
<dbReference type="SUPFAM" id="SSF55729">
    <property type="entry name" value="Acyl-CoA N-acyltransferases (Nat)"/>
    <property type="match status" value="1"/>
</dbReference>
<dbReference type="OrthoDB" id="21121at2"/>
<protein>
    <submittedName>
        <fullName evidence="4">Arginine N-succinyltransferase</fullName>
    </submittedName>
</protein>
<dbReference type="GO" id="GO:0006527">
    <property type="term" value="P:L-arginine catabolic process"/>
    <property type="evidence" value="ECO:0007669"/>
    <property type="project" value="InterPro"/>
</dbReference>
<reference evidence="5" key="1">
    <citation type="submission" date="2016-01" db="EMBL/GenBank/DDBJ databases">
        <title>Draft genome of Chromobacterium sp. F49.</title>
        <authorList>
            <person name="Hong K.W."/>
        </authorList>
    </citation>
    <scope>NUCLEOTIDE SEQUENCE [LARGE SCALE GENOMIC DNA]</scope>
    <source>
        <strain evidence="5">CN10</strain>
    </source>
</reference>
<keyword evidence="2 4" id="KW-0808">Transferase</keyword>
<dbReference type="InterPro" id="IPR016181">
    <property type="entry name" value="Acyl_CoA_acyltransferase"/>
</dbReference>
<dbReference type="RefSeq" id="WP_066609775.1">
    <property type="nucleotide sequence ID" value="NZ_LQQU01000004.1"/>
</dbReference>
<evidence type="ECO:0000313" key="5">
    <source>
        <dbReference type="Proteomes" id="UP000076625"/>
    </source>
</evidence>
<gene>
    <name evidence="4" type="ORF">AVW16_05530</name>
</gene>
<keyword evidence="3" id="KW-0012">Acyltransferase</keyword>
<dbReference type="Proteomes" id="UP000076625">
    <property type="component" value="Unassembled WGS sequence"/>
</dbReference>
<dbReference type="EMBL" id="LQQU01000004">
    <property type="protein sequence ID" value="KZE34942.1"/>
    <property type="molecule type" value="Genomic_DNA"/>
</dbReference>
<accession>A0A165G2J6</accession>
<dbReference type="Pfam" id="PF04958">
    <property type="entry name" value="AstA"/>
    <property type="match status" value="1"/>
</dbReference>
<dbReference type="GO" id="GO:0008791">
    <property type="term" value="F:arginine N-succinyltransferase activity"/>
    <property type="evidence" value="ECO:0007669"/>
    <property type="project" value="InterPro"/>
</dbReference>
<dbReference type="PANTHER" id="PTHR30420:SF1">
    <property type="entry name" value="ARGININE N-SUCCINYLTRANSFERASE"/>
    <property type="match status" value="1"/>
</dbReference>
<dbReference type="PANTHER" id="PTHR30420">
    <property type="entry name" value="N-SUCCINYLARGININE DIHYDROLASE"/>
    <property type="match status" value="1"/>
</dbReference>
<dbReference type="InterPro" id="IPR007041">
    <property type="entry name" value="Arg_succinylTrfase_AstA/AruG"/>
</dbReference>
<dbReference type="AlphaFoldDB" id="A0A165G2J6"/>
<keyword evidence="1" id="KW-0056">Arginine metabolism</keyword>
<dbReference type="NCBIfam" id="TIGR03243">
    <property type="entry name" value="arg_catab_AOST"/>
    <property type="match status" value="1"/>
</dbReference>
<dbReference type="STRING" id="1452487.AVW16_05530"/>
<dbReference type="Gene3D" id="2.40.40.20">
    <property type="match status" value="1"/>
</dbReference>
<evidence type="ECO:0000256" key="3">
    <source>
        <dbReference type="ARBA" id="ARBA00023315"/>
    </source>
</evidence>
<evidence type="ECO:0000256" key="2">
    <source>
        <dbReference type="ARBA" id="ARBA00022679"/>
    </source>
</evidence>
<evidence type="ECO:0000313" key="4">
    <source>
        <dbReference type="EMBL" id="KZE34942.1"/>
    </source>
</evidence>
<proteinExistence type="predicted"/>
<sequence length="350" mass="38391">MLFVRPSKLSDLDQIERMARSTGPVLHSLPPDRQRLQALVSHSIHSLRDEVEFPGEEGYLFVLEDSDTGRLHGTAGIVAIAGYSEPFYAFRNDVVVHASPELKVNRRVHVLAMSHELTGRSRLTGFYLDSEAFTLAEHVPDLLSRARLLFAAQHRSRFSDAIFTVLPGVADEAGRSPFWDGVGRKFFGRDFTQMEIASGGRGRTFIAEMMPADPLYVPLLSGDAQRVMGEPHPDARVPYRCHVDEGLEPDCFVDIFDAGPVLTAALDLCHSVRHSALHVALRGKTPAGAGETVPYMVGNTSAEDFRAVVVELPSHLYSEVVLPQAAADVLEIADGDEVRCVPLTAARSRP</sequence>
<organism evidence="4 5">
    <name type="scientific">Crenobacter luteus</name>
    <dbReference type="NCBI Taxonomy" id="1452487"/>
    <lineage>
        <taxon>Bacteria</taxon>
        <taxon>Pseudomonadati</taxon>
        <taxon>Pseudomonadota</taxon>
        <taxon>Betaproteobacteria</taxon>
        <taxon>Neisseriales</taxon>
        <taxon>Neisseriaceae</taxon>
        <taxon>Crenobacter</taxon>
    </lineage>
</organism>
<name>A0A165G2J6_9NEIS</name>
<evidence type="ECO:0000256" key="1">
    <source>
        <dbReference type="ARBA" id="ARBA00022503"/>
    </source>
</evidence>